<evidence type="ECO:0000313" key="4">
    <source>
        <dbReference type="EMBL" id="KAG6607616.1"/>
    </source>
</evidence>
<dbReference type="AlphaFoldDB" id="A0AAV6P8U3"/>
<sequence length="343" mass="40153">MKHNSYEAPTCVELNKILGKQYSLGWSKRDEVIVLEKLCEFEGQHKSANYYTSQFYNSVHKKLSVDIPQNQLCYMIYCLRKQYLENEKNSDRDDLKVVELSAKLWEVDTKTKVVSDDYYLEHLKVYVVQVLGIGADCLTSCVVEKIKEDWKEFRLVEDEFRSIQARFNLQLCELAGDMHNTQLETPIPMEELGNIEDLVVADSYDSQEEQECYFIIRNNTATSSLSLPSHPPQATTLPPSSDQNSYKRAEQEQEQEQELEEEEPEEEEACCFKFYEEWFHEFVSKHGLDMKHLDVNHSLVQELEKLWVKRQVAAAQMRSKEAEIDINLINTRYAICKQWLSSL</sequence>
<dbReference type="GO" id="GO:0005634">
    <property type="term" value="C:nucleus"/>
    <property type="evidence" value="ECO:0007669"/>
    <property type="project" value="TreeGrafter"/>
</dbReference>
<gene>
    <name evidence="4" type="ORF">SDJN03_00958</name>
</gene>
<feature type="domain" description="Glabrous enhancer-binding protein-like DBD" evidence="3">
    <location>
        <begin position="26"/>
        <end position="105"/>
    </location>
</feature>
<feature type="compositionally biased region" description="Acidic residues" evidence="2">
    <location>
        <begin position="252"/>
        <end position="266"/>
    </location>
</feature>
<evidence type="ECO:0000256" key="1">
    <source>
        <dbReference type="ARBA" id="ARBA00010820"/>
    </source>
</evidence>
<dbReference type="Proteomes" id="UP000685013">
    <property type="component" value="Chromosome 1"/>
</dbReference>
<dbReference type="PANTHER" id="PTHR31662">
    <property type="entry name" value="BNAANNG10740D PROTEIN-RELATED"/>
    <property type="match status" value="1"/>
</dbReference>
<dbReference type="InterPro" id="IPR007592">
    <property type="entry name" value="GEBP"/>
</dbReference>
<dbReference type="GO" id="GO:0006355">
    <property type="term" value="P:regulation of DNA-templated transcription"/>
    <property type="evidence" value="ECO:0007669"/>
    <property type="project" value="InterPro"/>
</dbReference>
<protein>
    <recommendedName>
        <fullName evidence="3">Glabrous enhancer-binding protein-like DBD domain-containing protein</fullName>
    </recommendedName>
</protein>
<feature type="region of interest" description="Disordered" evidence="2">
    <location>
        <begin position="224"/>
        <end position="266"/>
    </location>
</feature>
<dbReference type="Pfam" id="PF04504">
    <property type="entry name" value="GeBP-like_DBD"/>
    <property type="match status" value="1"/>
</dbReference>
<accession>A0AAV6P8U3</accession>
<dbReference type="EMBL" id="JAGKQH010000001">
    <property type="protein sequence ID" value="KAG6607616.1"/>
    <property type="molecule type" value="Genomic_DNA"/>
</dbReference>
<keyword evidence="5" id="KW-1185">Reference proteome</keyword>
<evidence type="ECO:0000256" key="2">
    <source>
        <dbReference type="SAM" id="MobiDB-lite"/>
    </source>
</evidence>
<organism evidence="4 5">
    <name type="scientific">Cucurbita argyrosperma subsp. sororia</name>
    <dbReference type="NCBI Taxonomy" id="37648"/>
    <lineage>
        <taxon>Eukaryota</taxon>
        <taxon>Viridiplantae</taxon>
        <taxon>Streptophyta</taxon>
        <taxon>Embryophyta</taxon>
        <taxon>Tracheophyta</taxon>
        <taxon>Spermatophyta</taxon>
        <taxon>Magnoliopsida</taxon>
        <taxon>eudicotyledons</taxon>
        <taxon>Gunneridae</taxon>
        <taxon>Pentapetalae</taxon>
        <taxon>rosids</taxon>
        <taxon>fabids</taxon>
        <taxon>Cucurbitales</taxon>
        <taxon>Cucurbitaceae</taxon>
        <taxon>Cucurbiteae</taxon>
        <taxon>Cucurbita</taxon>
    </lineage>
</organism>
<feature type="non-terminal residue" evidence="4">
    <location>
        <position position="1"/>
    </location>
</feature>
<dbReference type="InterPro" id="IPR053932">
    <property type="entry name" value="GeBP-like_DBD"/>
</dbReference>
<reference evidence="4 5" key="1">
    <citation type="journal article" date="2021" name="Hortic Res">
        <title>The domestication of Cucurbita argyrosperma as revealed by the genome of its wild relative.</title>
        <authorList>
            <person name="Barrera-Redondo J."/>
            <person name="Sanchez-de la Vega G."/>
            <person name="Aguirre-Liguori J.A."/>
            <person name="Castellanos-Morales G."/>
            <person name="Gutierrez-Guerrero Y.T."/>
            <person name="Aguirre-Dugua X."/>
            <person name="Aguirre-Planter E."/>
            <person name="Tenaillon M.I."/>
            <person name="Lira-Saade R."/>
            <person name="Eguiarte L.E."/>
        </authorList>
    </citation>
    <scope>NUCLEOTIDE SEQUENCE [LARGE SCALE GENOMIC DNA]</scope>
    <source>
        <strain evidence="4">JBR-2021</strain>
    </source>
</reference>
<comment type="caution">
    <text evidence="4">The sequence shown here is derived from an EMBL/GenBank/DDBJ whole genome shotgun (WGS) entry which is preliminary data.</text>
</comment>
<evidence type="ECO:0000313" key="5">
    <source>
        <dbReference type="Proteomes" id="UP000685013"/>
    </source>
</evidence>
<comment type="similarity">
    <text evidence="1">Belongs to the GeBP family.</text>
</comment>
<proteinExistence type="inferred from homology"/>
<name>A0AAV6P8U3_9ROSI</name>
<evidence type="ECO:0000259" key="3">
    <source>
        <dbReference type="Pfam" id="PF04504"/>
    </source>
</evidence>
<feature type="compositionally biased region" description="Polar residues" evidence="2">
    <location>
        <begin position="224"/>
        <end position="244"/>
    </location>
</feature>